<evidence type="ECO:0008006" key="3">
    <source>
        <dbReference type="Google" id="ProtNLM"/>
    </source>
</evidence>
<evidence type="ECO:0000313" key="2">
    <source>
        <dbReference type="Proteomes" id="UP000657372"/>
    </source>
</evidence>
<keyword evidence="2" id="KW-1185">Reference proteome</keyword>
<dbReference type="RefSeq" id="WP_195875868.1">
    <property type="nucleotide sequence ID" value="NZ_JADOEL010000010.1"/>
</dbReference>
<gene>
    <name evidence="1" type="ORF">IXC47_12905</name>
</gene>
<comment type="caution">
    <text evidence="1">The sequence shown here is derived from an EMBL/GenBank/DDBJ whole genome shotgun (WGS) entry which is preliminary data.</text>
</comment>
<reference evidence="1 2" key="1">
    <citation type="submission" date="2020-11" db="EMBL/GenBank/DDBJ databases">
        <title>WGS of Herminiimonas contaminans strain Marseille-Q4544 isolated from planarians Schmidtea mediterranea.</title>
        <authorList>
            <person name="Kangale L."/>
        </authorList>
    </citation>
    <scope>NUCLEOTIDE SEQUENCE [LARGE SCALE GENOMIC DNA]</scope>
    <source>
        <strain evidence="1 2">Marseille-Q4544</strain>
    </source>
</reference>
<protein>
    <recommendedName>
        <fullName evidence="3">DUF2946 domain-containing protein</fullName>
    </recommendedName>
</protein>
<sequence>MKSALPSSANTTRRLCFAALLVALVLFAQWMGLRHRIEHADWGSIQHHQMEEHGTAVAELEYAGDKSHSCILFDGMALADGAPLLPFSPVLQTSVRVLALWAAYISWDAPLLCHFSSRAPPAA</sequence>
<proteinExistence type="predicted"/>
<evidence type="ECO:0000313" key="1">
    <source>
        <dbReference type="EMBL" id="MBF8178582.1"/>
    </source>
</evidence>
<accession>A0ABS0EUR8</accession>
<dbReference type="EMBL" id="JADOEL010000010">
    <property type="protein sequence ID" value="MBF8178582.1"/>
    <property type="molecule type" value="Genomic_DNA"/>
</dbReference>
<organism evidence="1 2">
    <name type="scientific">Herminiimonas contaminans</name>
    <dbReference type="NCBI Taxonomy" id="1111140"/>
    <lineage>
        <taxon>Bacteria</taxon>
        <taxon>Pseudomonadati</taxon>
        <taxon>Pseudomonadota</taxon>
        <taxon>Betaproteobacteria</taxon>
        <taxon>Burkholderiales</taxon>
        <taxon>Oxalobacteraceae</taxon>
        <taxon>Herminiimonas</taxon>
    </lineage>
</organism>
<name>A0ABS0EUR8_9BURK</name>
<dbReference type="Proteomes" id="UP000657372">
    <property type="component" value="Unassembled WGS sequence"/>
</dbReference>